<protein>
    <submittedName>
        <fullName evidence="1">Uncharacterized protein</fullName>
    </submittedName>
</protein>
<dbReference type="EMBL" id="KN833209">
    <property type="protein sequence ID" value="KIM71802.1"/>
    <property type="molecule type" value="Genomic_DNA"/>
</dbReference>
<accession>A0A0C3B3D6</accession>
<dbReference type="InParanoid" id="A0A0C3B3D6"/>
<reference evidence="2" key="2">
    <citation type="submission" date="2015-01" db="EMBL/GenBank/DDBJ databases">
        <title>Evolutionary Origins and Diversification of the Mycorrhizal Mutualists.</title>
        <authorList>
            <consortium name="DOE Joint Genome Institute"/>
            <consortium name="Mycorrhizal Genomics Consortium"/>
            <person name="Kohler A."/>
            <person name="Kuo A."/>
            <person name="Nagy L.G."/>
            <person name="Floudas D."/>
            <person name="Copeland A."/>
            <person name="Barry K.W."/>
            <person name="Cichocki N."/>
            <person name="Veneault-Fourrey C."/>
            <person name="LaButti K."/>
            <person name="Lindquist E.A."/>
            <person name="Lipzen A."/>
            <person name="Lundell T."/>
            <person name="Morin E."/>
            <person name="Murat C."/>
            <person name="Riley R."/>
            <person name="Ohm R."/>
            <person name="Sun H."/>
            <person name="Tunlid A."/>
            <person name="Henrissat B."/>
            <person name="Grigoriev I.V."/>
            <person name="Hibbett D.S."/>
            <person name="Martin F."/>
        </authorList>
    </citation>
    <scope>NUCLEOTIDE SEQUENCE [LARGE SCALE GENOMIC DNA]</scope>
    <source>
        <strain evidence="2">F 1598</strain>
    </source>
</reference>
<dbReference type="Proteomes" id="UP000054166">
    <property type="component" value="Unassembled WGS sequence"/>
</dbReference>
<proteinExistence type="predicted"/>
<gene>
    <name evidence="1" type="ORF">PILCRDRAFT_16718</name>
</gene>
<dbReference type="HOGENOM" id="CLU_2528282_0_0_1"/>
<keyword evidence="2" id="KW-1185">Reference proteome</keyword>
<evidence type="ECO:0000313" key="2">
    <source>
        <dbReference type="Proteomes" id="UP000054166"/>
    </source>
</evidence>
<dbReference type="AlphaFoldDB" id="A0A0C3B3D6"/>
<organism evidence="1 2">
    <name type="scientific">Piloderma croceum (strain F 1598)</name>
    <dbReference type="NCBI Taxonomy" id="765440"/>
    <lineage>
        <taxon>Eukaryota</taxon>
        <taxon>Fungi</taxon>
        <taxon>Dikarya</taxon>
        <taxon>Basidiomycota</taxon>
        <taxon>Agaricomycotina</taxon>
        <taxon>Agaricomycetes</taxon>
        <taxon>Agaricomycetidae</taxon>
        <taxon>Atheliales</taxon>
        <taxon>Atheliaceae</taxon>
        <taxon>Piloderma</taxon>
    </lineage>
</organism>
<name>A0A0C3B3D6_PILCF</name>
<evidence type="ECO:0000313" key="1">
    <source>
        <dbReference type="EMBL" id="KIM71802.1"/>
    </source>
</evidence>
<reference evidence="1 2" key="1">
    <citation type="submission" date="2014-04" db="EMBL/GenBank/DDBJ databases">
        <authorList>
            <consortium name="DOE Joint Genome Institute"/>
            <person name="Kuo A."/>
            <person name="Tarkka M."/>
            <person name="Buscot F."/>
            <person name="Kohler A."/>
            <person name="Nagy L.G."/>
            <person name="Floudas D."/>
            <person name="Copeland A."/>
            <person name="Barry K.W."/>
            <person name="Cichocki N."/>
            <person name="Veneault-Fourrey C."/>
            <person name="LaButti K."/>
            <person name="Lindquist E.A."/>
            <person name="Lipzen A."/>
            <person name="Lundell T."/>
            <person name="Morin E."/>
            <person name="Murat C."/>
            <person name="Sun H."/>
            <person name="Tunlid A."/>
            <person name="Henrissat B."/>
            <person name="Grigoriev I.V."/>
            <person name="Hibbett D.S."/>
            <person name="Martin F."/>
            <person name="Nordberg H.P."/>
            <person name="Cantor M.N."/>
            <person name="Hua S.X."/>
        </authorList>
    </citation>
    <scope>NUCLEOTIDE SEQUENCE [LARGE SCALE GENOMIC DNA]</scope>
    <source>
        <strain evidence="1 2">F 1598</strain>
    </source>
</reference>
<sequence length="84" mass="9399">MALQMNYNTPSRSWYIPEGLIYKVIFLKGTGKITGRCIKAAARKGMTHKQYRIKLQDSETKAIASVRARAVMAAESKAVHNNSK</sequence>